<protein>
    <submittedName>
        <fullName evidence="9">AAT family amino acid transporter</fullName>
    </submittedName>
</protein>
<keyword evidence="2" id="KW-0813">Transport</keyword>
<feature type="transmembrane region" description="Helical" evidence="7">
    <location>
        <begin position="446"/>
        <end position="469"/>
    </location>
</feature>
<name>A0A4T0BEJ1_AURPU</name>
<feature type="transmembrane region" description="Helical" evidence="7">
    <location>
        <begin position="481"/>
        <end position="499"/>
    </location>
</feature>
<dbReference type="Proteomes" id="UP000308724">
    <property type="component" value="Unassembled WGS sequence"/>
</dbReference>
<comment type="subcellular location">
    <subcellularLocation>
        <location evidence="1">Membrane</location>
        <topology evidence="1">Multi-pass membrane protein</topology>
    </subcellularLocation>
</comment>
<dbReference type="GO" id="GO:0015171">
    <property type="term" value="F:amino acid transmembrane transporter activity"/>
    <property type="evidence" value="ECO:0007669"/>
    <property type="project" value="TreeGrafter"/>
</dbReference>
<feature type="transmembrane region" description="Helical" evidence="7">
    <location>
        <begin position="49"/>
        <end position="68"/>
    </location>
</feature>
<dbReference type="FunFam" id="1.20.1740.10:FF:000017">
    <property type="entry name" value="Amino acid permease"/>
    <property type="match status" value="1"/>
</dbReference>
<keyword evidence="5 7" id="KW-1133">Transmembrane helix</keyword>
<evidence type="ECO:0000259" key="8">
    <source>
        <dbReference type="Pfam" id="PF00324"/>
    </source>
</evidence>
<evidence type="ECO:0000256" key="4">
    <source>
        <dbReference type="ARBA" id="ARBA00022970"/>
    </source>
</evidence>
<keyword evidence="4" id="KW-0029">Amino-acid transport</keyword>
<dbReference type="Pfam" id="PF00324">
    <property type="entry name" value="AA_permease"/>
    <property type="match status" value="1"/>
</dbReference>
<feature type="transmembrane region" description="Helical" evidence="7">
    <location>
        <begin position="275"/>
        <end position="294"/>
    </location>
</feature>
<dbReference type="PANTHER" id="PTHR43341">
    <property type="entry name" value="AMINO ACID PERMEASE"/>
    <property type="match status" value="1"/>
</dbReference>
<evidence type="ECO:0000256" key="2">
    <source>
        <dbReference type="ARBA" id="ARBA00022448"/>
    </source>
</evidence>
<feature type="domain" description="Amino acid permease/ SLC12A" evidence="8">
    <location>
        <begin position="46"/>
        <end position="508"/>
    </location>
</feature>
<dbReference type="PROSITE" id="PS00218">
    <property type="entry name" value="AMINO_ACID_PERMEASE_1"/>
    <property type="match status" value="1"/>
</dbReference>
<feature type="transmembrane region" description="Helical" evidence="7">
    <location>
        <begin position="158"/>
        <end position="176"/>
    </location>
</feature>
<gene>
    <name evidence="9" type="ORF">D6C78_08128</name>
</gene>
<sequence length="557" mass="60635">MNSESKTFDDKHAQAGAIGHNVHDSDDRDIVVGEQNALHRDLKGRHMQMIAIGGAIGAGLFIGSGGAFQTGGPASVLIGFMLVGIQVYFMMQALAEMSVMYPINGAFAMYICRFVDPSLGFACAWEYAISWLTVLPYEISAAVNIIHYWPGSQHINSSAWIVPLLVALVIIQFFGVRGYGEVEYVLSLMKILACIGFMILGIIIDVGGVPTDDRGYIGGRYWHAPEGAAFLNGFHGFCSVFVTAAFAYTGTELTGLAAAETVDPKKEIPKASKQVIYRILIFYGVNLLLVGLIVPATSPLYSGEGSSSRHSPFVIAIQLAGIKVLPSIFNAVILIAVMSVANSCTFGSTRTIQALAANGMAPKFLAYIDKKGRPLAVIVLQLLFGCLAFINLAPNGGDIFNWLLALSGLSILFIYGGIGLAHVRFRAAWKYHGHSLEELPYRASAGVYGSYFVMFITVIALLAQFYVALYPIGGPNLDTSTWFQLYLAGPLLVFLYLVWKVYSFFKRPADRPLWISTKDIDIYTGMRQIDHVMTGDVSIKQKKGVMGHFKNAFSAVF</sequence>
<dbReference type="GO" id="GO:0016020">
    <property type="term" value="C:membrane"/>
    <property type="evidence" value="ECO:0007669"/>
    <property type="project" value="UniProtKB-SubCell"/>
</dbReference>
<proteinExistence type="predicted"/>
<keyword evidence="6 7" id="KW-0472">Membrane</keyword>
<evidence type="ECO:0000256" key="7">
    <source>
        <dbReference type="SAM" id="Phobius"/>
    </source>
</evidence>
<evidence type="ECO:0000313" key="10">
    <source>
        <dbReference type="Proteomes" id="UP000308724"/>
    </source>
</evidence>
<evidence type="ECO:0000313" key="9">
    <source>
        <dbReference type="EMBL" id="TIA32589.1"/>
    </source>
</evidence>
<evidence type="ECO:0000256" key="1">
    <source>
        <dbReference type="ARBA" id="ARBA00004141"/>
    </source>
</evidence>
<reference evidence="9 10" key="1">
    <citation type="submission" date="2018-10" db="EMBL/GenBank/DDBJ databases">
        <title>Fifty Aureobasidium pullulans genomes reveal a recombining polyextremotolerant generalist.</title>
        <authorList>
            <person name="Gostincar C."/>
            <person name="Turk M."/>
            <person name="Zajc J."/>
            <person name="Gunde-Cimerman N."/>
        </authorList>
    </citation>
    <scope>NUCLEOTIDE SEQUENCE [LARGE SCALE GENOMIC DNA]</scope>
    <source>
        <strain evidence="9 10">EXF-1645</strain>
    </source>
</reference>
<dbReference type="InterPro" id="IPR004840">
    <property type="entry name" value="Amino_acid_permease_CS"/>
</dbReference>
<organism evidence="9 10">
    <name type="scientific">Aureobasidium pullulans</name>
    <name type="common">Black yeast</name>
    <name type="synonym">Pullularia pullulans</name>
    <dbReference type="NCBI Taxonomy" id="5580"/>
    <lineage>
        <taxon>Eukaryota</taxon>
        <taxon>Fungi</taxon>
        <taxon>Dikarya</taxon>
        <taxon>Ascomycota</taxon>
        <taxon>Pezizomycotina</taxon>
        <taxon>Dothideomycetes</taxon>
        <taxon>Dothideomycetidae</taxon>
        <taxon>Dothideales</taxon>
        <taxon>Saccotheciaceae</taxon>
        <taxon>Aureobasidium</taxon>
    </lineage>
</organism>
<comment type="caution">
    <text evidence="9">The sequence shown here is derived from an EMBL/GenBank/DDBJ whole genome shotgun (WGS) entry which is preliminary data.</text>
</comment>
<dbReference type="EMBL" id="QZBZ01000232">
    <property type="protein sequence ID" value="TIA32589.1"/>
    <property type="molecule type" value="Genomic_DNA"/>
</dbReference>
<feature type="transmembrane region" description="Helical" evidence="7">
    <location>
        <begin position="399"/>
        <end position="425"/>
    </location>
</feature>
<dbReference type="PANTHER" id="PTHR43341:SF1">
    <property type="entry name" value="GENERAL AMINO-ACID PERMEASE GAP1"/>
    <property type="match status" value="1"/>
</dbReference>
<dbReference type="InterPro" id="IPR050524">
    <property type="entry name" value="APC_YAT"/>
</dbReference>
<feature type="transmembrane region" description="Helical" evidence="7">
    <location>
        <begin position="314"/>
        <end position="341"/>
    </location>
</feature>
<evidence type="ECO:0000256" key="6">
    <source>
        <dbReference type="ARBA" id="ARBA00023136"/>
    </source>
</evidence>
<dbReference type="PIRSF" id="PIRSF006060">
    <property type="entry name" value="AA_transporter"/>
    <property type="match status" value="1"/>
</dbReference>
<feature type="transmembrane region" description="Helical" evidence="7">
    <location>
        <begin position="229"/>
        <end position="248"/>
    </location>
</feature>
<dbReference type="Gene3D" id="1.20.1740.10">
    <property type="entry name" value="Amino acid/polyamine transporter I"/>
    <property type="match status" value="1"/>
</dbReference>
<feature type="transmembrane region" description="Helical" evidence="7">
    <location>
        <begin position="375"/>
        <end position="393"/>
    </location>
</feature>
<accession>A0A4T0BEJ1</accession>
<feature type="transmembrane region" description="Helical" evidence="7">
    <location>
        <begin position="188"/>
        <end position="209"/>
    </location>
</feature>
<evidence type="ECO:0000256" key="5">
    <source>
        <dbReference type="ARBA" id="ARBA00022989"/>
    </source>
</evidence>
<dbReference type="InterPro" id="IPR004841">
    <property type="entry name" value="AA-permease/SLC12A_dom"/>
</dbReference>
<evidence type="ECO:0000256" key="3">
    <source>
        <dbReference type="ARBA" id="ARBA00022692"/>
    </source>
</evidence>
<dbReference type="AlphaFoldDB" id="A0A4T0BEJ1"/>
<keyword evidence="3 7" id="KW-0812">Transmembrane</keyword>